<dbReference type="Proteomes" id="UP000233782">
    <property type="component" value="Unassembled WGS sequence"/>
</dbReference>
<comment type="caution">
    <text evidence="13">The sequence shown here is derived from an EMBL/GenBank/DDBJ whole genome shotgun (WGS) entry which is preliminary data.</text>
</comment>
<dbReference type="RefSeq" id="WP_101445860.1">
    <property type="nucleotide sequence ID" value="NZ_PJMU01000003.1"/>
</dbReference>
<dbReference type="Gene3D" id="3.90.1150.10">
    <property type="entry name" value="Aspartate Aminotransferase, domain 1"/>
    <property type="match status" value="1"/>
</dbReference>
<keyword evidence="14" id="KW-1185">Reference proteome</keyword>
<dbReference type="NCBIfam" id="TIGR04181">
    <property type="entry name" value="NHT_00031"/>
    <property type="match status" value="1"/>
</dbReference>
<feature type="active site" description="Proton acceptor" evidence="10">
    <location>
        <position position="219"/>
    </location>
</feature>
<sequence length="389" mass="43199">MEQNSRHSRIISFIKSQFPNQDFIPLHEPRFIGNEKKYVADAIDSTFVSSVGAYVNRFEEMMQEITGANYAIATVNGTAALHMALIVAGVKQGEEVLAQDLTFIATANAISYIGAIPVFLDIDRKTLGLSAEKLEAFLLKYGRNENGVTINTKTGNRIAACVPMHTFGFPCEIDRIAAICENWNIALVEDAAESLGSYYKGKHTGNFGLLGTFSFNGNKTVTCGGGGAIVTDDERIAKLAKHLTTQAKMPHAWEFNHDHIGYNYRMPNLNAALACAQLEQLGAFVENKRALAESYKNFFEGIEGVEFVSEEPDAKANYWLNALLLEDKEAREAFLADLNGNGVMTRPVWTLMHKLPMFQNCLHDDLTVSKWVEERLVNIPSSVRISREF</sequence>
<dbReference type="InterPro" id="IPR000653">
    <property type="entry name" value="DegT/StrS_aminotransferase"/>
</dbReference>
<comment type="cofactor">
    <cofactor evidence="1">
        <name>pyridoxal 5'-phosphate</name>
        <dbReference type="ChEBI" id="CHEBI:597326"/>
    </cofactor>
</comment>
<proteinExistence type="inferred from homology"/>
<dbReference type="CDD" id="cd00616">
    <property type="entry name" value="AHBA_syn"/>
    <property type="match status" value="1"/>
</dbReference>
<dbReference type="PANTHER" id="PTHR30244:SF30">
    <property type="entry name" value="BLR5990 PROTEIN"/>
    <property type="match status" value="1"/>
</dbReference>
<dbReference type="OrthoDB" id="9810913at2"/>
<evidence type="ECO:0000256" key="7">
    <source>
        <dbReference type="ARBA" id="ARBA00051587"/>
    </source>
</evidence>
<keyword evidence="3" id="KW-0032">Aminotransferase</keyword>
<keyword evidence="5 11" id="KW-0663">Pyridoxal phosphate</keyword>
<dbReference type="PANTHER" id="PTHR30244">
    <property type="entry name" value="TRANSAMINASE"/>
    <property type="match status" value="1"/>
</dbReference>
<evidence type="ECO:0000256" key="11">
    <source>
        <dbReference type="PIRSR" id="PIRSR000390-2"/>
    </source>
</evidence>
<evidence type="ECO:0000256" key="1">
    <source>
        <dbReference type="ARBA" id="ARBA00001933"/>
    </source>
</evidence>
<evidence type="ECO:0000313" key="13">
    <source>
        <dbReference type="EMBL" id="PKV63232.1"/>
    </source>
</evidence>
<comment type="catalytic activity">
    <reaction evidence="7">
        <text>GDP-alpha-D-perosamine + 2-oxoglutarate = GDP-4-dehydro-alpha-D-rhamnose + L-glutamate</text>
        <dbReference type="Rhea" id="RHEA:36779"/>
        <dbReference type="ChEBI" id="CHEBI:16810"/>
        <dbReference type="ChEBI" id="CHEBI:29985"/>
        <dbReference type="ChEBI" id="CHEBI:57964"/>
        <dbReference type="ChEBI" id="CHEBI:73996"/>
        <dbReference type="EC" id="2.6.1.102"/>
    </reaction>
</comment>
<organism evidence="13 14">
    <name type="scientific">Pontibacter ramchanderi</name>
    <dbReference type="NCBI Taxonomy" id="1179743"/>
    <lineage>
        <taxon>Bacteria</taxon>
        <taxon>Pseudomonadati</taxon>
        <taxon>Bacteroidota</taxon>
        <taxon>Cytophagia</taxon>
        <taxon>Cytophagales</taxon>
        <taxon>Hymenobacteraceae</taxon>
        <taxon>Pontibacter</taxon>
    </lineage>
</organism>
<dbReference type="Gene3D" id="3.40.640.10">
    <property type="entry name" value="Type I PLP-dependent aspartate aminotransferase-like (Major domain)"/>
    <property type="match status" value="1"/>
</dbReference>
<dbReference type="InterPro" id="IPR026385">
    <property type="entry name" value="LegC-like"/>
</dbReference>
<accession>A0A2N3U916</accession>
<evidence type="ECO:0000256" key="10">
    <source>
        <dbReference type="PIRSR" id="PIRSR000390-1"/>
    </source>
</evidence>
<dbReference type="PIRSF" id="PIRSF000390">
    <property type="entry name" value="PLP_StrS"/>
    <property type="match status" value="1"/>
</dbReference>
<dbReference type="GO" id="GO:0000271">
    <property type="term" value="P:polysaccharide biosynthetic process"/>
    <property type="evidence" value="ECO:0007669"/>
    <property type="project" value="TreeGrafter"/>
</dbReference>
<comment type="similarity">
    <text evidence="6 12">Belongs to the DegT/DnrJ/EryC1 family.</text>
</comment>
<dbReference type="InterPro" id="IPR015422">
    <property type="entry name" value="PyrdxlP-dep_Trfase_small"/>
</dbReference>
<comment type="pathway">
    <text evidence="2">Bacterial outer membrane biogenesis; LPS O-antigen biosynthesis.</text>
</comment>
<feature type="modified residue" description="N6-(pyridoxal phosphate)lysine" evidence="11">
    <location>
        <position position="219"/>
    </location>
</feature>
<name>A0A2N3U916_9BACT</name>
<dbReference type="AlphaFoldDB" id="A0A2N3U916"/>
<evidence type="ECO:0000313" key="14">
    <source>
        <dbReference type="Proteomes" id="UP000233782"/>
    </source>
</evidence>
<dbReference type="EMBL" id="PJMU01000003">
    <property type="protein sequence ID" value="PKV63232.1"/>
    <property type="molecule type" value="Genomic_DNA"/>
</dbReference>
<dbReference type="InterPro" id="IPR015421">
    <property type="entry name" value="PyrdxlP-dep_Trfase_major"/>
</dbReference>
<evidence type="ECO:0000256" key="8">
    <source>
        <dbReference type="ARBA" id="ARBA00066317"/>
    </source>
</evidence>
<evidence type="ECO:0000256" key="12">
    <source>
        <dbReference type="RuleBase" id="RU004508"/>
    </source>
</evidence>
<dbReference type="SUPFAM" id="SSF53383">
    <property type="entry name" value="PLP-dependent transferases"/>
    <property type="match status" value="1"/>
</dbReference>
<gene>
    <name evidence="13" type="ORF">BD749_3071</name>
</gene>
<evidence type="ECO:0000256" key="3">
    <source>
        <dbReference type="ARBA" id="ARBA00022576"/>
    </source>
</evidence>
<evidence type="ECO:0000256" key="5">
    <source>
        <dbReference type="ARBA" id="ARBA00022898"/>
    </source>
</evidence>
<protein>
    <recommendedName>
        <fullName evidence="9">GDP-perosamine synthase</fullName>
        <ecNumber evidence="8">2.6.1.102</ecNumber>
    </recommendedName>
</protein>
<evidence type="ECO:0000256" key="9">
    <source>
        <dbReference type="ARBA" id="ARBA00074221"/>
    </source>
</evidence>
<evidence type="ECO:0000256" key="6">
    <source>
        <dbReference type="ARBA" id="ARBA00037999"/>
    </source>
</evidence>
<dbReference type="GO" id="GO:0102933">
    <property type="term" value="F:GDP-4-dehydro-6-deoxy-D-mannose-4-aminotransferase activity"/>
    <property type="evidence" value="ECO:0007669"/>
    <property type="project" value="UniProtKB-EC"/>
</dbReference>
<dbReference type="FunFam" id="3.40.640.10:FF:000090">
    <property type="entry name" value="Pyridoxal phosphate-dependent aminotransferase"/>
    <property type="match status" value="1"/>
</dbReference>
<dbReference type="InterPro" id="IPR015424">
    <property type="entry name" value="PyrdxlP-dep_Trfase"/>
</dbReference>
<dbReference type="EC" id="2.6.1.102" evidence="8"/>
<evidence type="ECO:0000256" key="4">
    <source>
        <dbReference type="ARBA" id="ARBA00022679"/>
    </source>
</evidence>
<dbReference type="Pfam" id="PF01041">
    <property type="entry name" value="DegT_DnrJ_EryC1"/>
    <property type="match status" value="1"/>
</dbReference>
<keyword evidence="4" id="KW-0808">Transferase</keyword>
<evidence type="ECO:0000256" key="2">
    <source>
        <dbReference type="ARBA" id="ARBA00005125"/>
    </source>
</evidence>
<reference evidence="13 14" key="1">
    <citation type="submission" date="2017-12" db="EMBL/GenBank/DDBJ databases">
        <title>Genomic Encyclopedia of Type Strains, Phase III (KMG-III): the genomes of soil and plant-associated and newly described type strains.</title>
        <authorList>
            <person name="Whitman W."/>
        </authorList>
    </citation>
    <scope>NUCLEOTIDE SEQUENCE [LARGE SCALE GENOMIC DNA]</scope>
    <source>
        <strain evidence="13 14">LP43</strain>
    </source>
</reference>
<dbReference type="GO" id="GO:0030170">
    <property type="term" value="F:pyridoxal phosphate binding"/>
    <property type="evidence" value="ECO:0007669"/>
    <property type="project" value="TreeGrafter"/>
</dbReference>